<evidence type="ECO:0000313" key="2">
    <source>
        <dbReference type="Proteomes" id="UP000240294"/>
    </source>
</evidence>
<keyword evidence="2" id="KW-1185">Reference proteome</keyword>
<proteinExistence type="predicted"/>
<accession>A0A2I6UFG6</accession>
<reference evidence="2" key="1">
    <citation type="submission" date="2018-01" db="EMBL/GenBank/DDBJ databases">
        <title>Direct submission.</title>
        <authorList>
            <person name="Ciacci N."/>
        </authorList>
    </citation>
    <scope>NUCLEOTIDE SEQUENCE [LARGE SCALE GENOMIC DNA]</scope>
</reference>
<evidence type="ECO:0000313" key="1">
    <source>
        <dbReference type="EMBL" id="AUO78656.1"/>
    </source>
</evidence>
<sequence>MNMSEEEKEYIIENIDELIRLAKKVGTASIIGIDDVYIQSIIALDKQRLKVLSMDGIEGDY</sequence>
<protein>
    <submittedName>
        <fullName evidence="1">Uncharacterized protein</fullName>
    </submittedName>
</protein>
<dbReference type="EMBL" id="MG746602">
    <property type="protein sequence ID" value="AUO78656.1"/>
    <property type="molecule type" value="Genomic_DNA"/>
</dbReference>
<name>A0A2I6UFG6_9CAUD</name>
<organism evidence="1 2">
    <name type="scientific">Klebsiella phage vB_Kpn_F48</name>
    <dbReference type="NCBI Taxonomy" id="2070028"/>
    <lineage>
        <taxon>Viruses</taxon>
        <taxon>Duplodnaviria</taxon>
        <taxon>Heunggongvirae</taxon>
        <taxon>Uroviricota</taxon>
        <taxon>Caudoviricetes</taxon>
        <taxon>Marfavirus</taxon>
        <taxon>Marfavirus F48</taxon>
    </lineage>
</organism>
<gene>
    <name evidence="1" type="ORF">vBKpnF48_31</name>
</gene>
<dbReference type="Proteomes" id="UP000240294">
    <property type="component" value="Genome"/>
</dbReference>